<dbReference type="Gene3D" id="1.20.1250.20">
    <property type="entry name" value="MFS general substrate transporter like domains"/>
    <property type="match status" value="1"/>
</dbReference>
<keyword evidence="2" id="KW-0813">Transport</keyword>
<feature type="transmembrane region" description="Helical" evidence="7">
    <location>
        <begin position="230"/>
        <end position="254"/>
    </location>
</feature>
<name>A0ABP8D809_9ACTN</name>
<dbReference type="PROSITE" id="PS50850">
    <property type="entry name" value="MFS"/>
    <property type="match status" value="1"/>
</dbReference>
<dbReference type="Pfam" id="PF07690">
    <property type="entry name" value="MFS_1"/>
    <property type="match status" value="1"/>
</dbReference>
<reference evidence="10" key="1">
    <citation type="journal article" date="2019" name="Int. J. Syst. Evol. Microbiol.">
        <title>The Global Catalogue of Microorganisms (GCM) 10K type strain sequencing project: providing services to taxonomists for standard genome sequencing and annotation.</title>
        <authorList>
            <consortium name="The Broad Institute Genomics Platform"/>
            <consortium name="The Broad Institute Genome Sequencing Center for Infectious Disease"/>
            <person name="Wu L."/>
            <person name="Ma J."/>
        </authorList>
    </citation>
    <scope>NUCLEOTIDE SEQUENCE [LARGE SCALE GENOMIC DNA]</scope>
    <source>
        <strain evidence="10">JCM 17441</strain>
    </source>
</reference>
<dbReference type="Gene3D" id="1.20.1720.10">
    <property type="entry name" value="Multidrug resistance protein D"/>
    <property type="match status" value="1"/>
</dbReference>
<feature type="transmembrane region" description="Helical" evidence="7">
    <location>
        <begin position="338"/>
        <end position="357"/>
    </location>
</feature>
<dbReference type="EMBL" id="BAABAT010000008">
    <property type="protein sequence ID" value="GAA4249685.1"/>
    <property type="molecule type" value="Genomic_DNA"/>
</dbReference>
<evidence type="ECO:0000256" key="4">
    <source>
        <dbReference type="ARBA" id="ARBA00022692"/>
    </source>
</evidence>
<feature type="transmembrane region" description="Helical" evidence="7">
    <location>
        <begin position="407"/>
        <end position="427"/>
    </location>
</feature>
<dbReference type="RefSeq" id="WP_345127927.1">
    <property type="nucleotide sequence ID" value="NZ_BAABAT010000008.1"/>
</dbReference>
<dbReference type="InterPro" id="IPR011701">
    <property type="entry name" value="MFS"/>
</dbReference>
<feature type="transmembrane region" description="Helical" evidence="7">
    <location>
        <begin position="85"/>
        <end position="103"/>
    </location>
</feature>
<feature type="transmembrane region" description="Helical" evidence="7">
    <location>
        <begin position="20"/>
        <end position="43"/>
    </location>
</feature>
<evidence type="ECO:0000256" key="5">
    <source>
        <dbReference type="ARBA" id="ARBA00022989"/>
    </source>
</evidence>
<sequence>MTALLEAASARLSGRQRVTLLLLLGAQFMLAVDFSILNVALPAIGAGLHFALADLQWVATAFALPAAGFTLLSGRVADLFGRRRLFLTGLALLVLASLLGGLAQSQAQLLTARVLQGFAAALATPAALSLLTTEFPEGPLRERALGLNGALLSGGFTAGALLGGVLADALSWRYAFLLNVPVALLILVATPFVVGPGRSAQRPRLDIPGAVTVTAGLLLLVYGLSQGARLGWASPIVLGALAGAAVLLAAFWRIERRAAAPLAPVAILRRPTVRWGNLGGLLVFAMGSAVVFLGTIYLQDVLGYTPLATGLAFGVPGVAAVFAGVLGGRLIGRFGRRVTLVGGLSVQALAFATLALLGDSRAMYAPLLLALAVGFFGHVAAIVAYTVTATSGLPDAEQGLATGLRTLTQQVALTVGIPLMSAVAAAGPTVLGGIHAAVLTDAAITLAGAYAIHRGLRRVA</sequence>
<evidence type="ECO:0000256" key="7">
    <source>
        <dbReference type="SAM" id="Phobius"/>
    </source>
</evidence>
<feature type="transmembrane region" description="Helical" evidence="7">
    <location>
        <begin position="172"/>
        <end position="193"/>
    </location>
</feature>
<evidence type="ECO:0000313" key="9">
    <source>
        <dbReference type="EMBL" id="GAA4249685.1"/>
    </source>
</evidence>
<dbReference type="InterPro" id="IPR005829">
    <property type="entry name" value="Sugar_transporter_CS"/>
</dbReference>
<comment type="caution">
    <text evidence="9">The sequence shown here is derived from an EMBL/GenBank/DDBJ whole genome shotgun (WGS) entry which is preliminary data.</text>
</comment>
<comment type="subcellular location">
    <subcellularLocation>
        <location evidence="1">Cell membrane</location>
        <topology evidence="1">Multi-pass membrane protein</topology>
    </subcellularLocation>
</comment>
<gene>
    <name evidence="9" type="ORF">GCM10022255_034770</name>
</gene>
<dbReference type="SUPFAM" id="SSF103473">
    <property type="entry name" value="MFS general substrate transporter"/>
    <property type="match status" value="2"/>
</dbReference>
<feature type="transmembrane region" description="Helical" evidence="7">
    <location>
        <begin position="205"/>
        <end position="224"/>
    </location>
</feature>
<keyword evidence="10" id="KW-1185">Reference proteome</keyword>
<evidence type="ECO:0000313" key="10">
    <source>
        <dbReference type="Proteomes" id="UP001500620"/>
    </source>
</evidence>
<evidence type="ECO:0000256" key="6">
    <source>
        <dbReference type="ARBA" id="ARBA00023136"/>
    </source>
</evidence>
<keyword evidence="6 7" id="KW-0472">Membrane</keyword>
<feature type="domain" description="Major facilitator superfamily (MFS) profile" evidence="8">
    <location>
        <begin position="19"/>
        <end position="460"/>
    </location>
</feature>
<feature type="transmembrane region" description="Helical" evidence="7">
    <location>
        <begin position="304"/>
        <end position="326"/>
    </location>
</feature>
<evidence type="ECO:0000256" key="3">
    <source>
        <dbReference type="ARBA" id="ARBA00022475"/>
    </source>
</evidence>
<keyword evidence="4 7" id="KW-0812">Transmembrane</keyword>
<dbReference type="PRINTS" id="PR01036">
    <property type="entry name" value="TCRTETB"/>
</dbReference>
<dbReference type="PANTHER" id="PTHR42718:SF46">
    <property type="entry name" value="BLR6921 PROTEIN"/>
    <property type="match status" value="1"/>
</dbReference>
<feature type="transmembrane region" description="Helical" evidence="7">
    <location>
        <begin position="433"/>
        <end position="452"/>
    </location>
</feature>
<evidence type="ECO:0000259" key="8">
    <source>
        <dbReference type="PROSITE" id="PS50850"/>
    </source>
</evidence>
<protein>
    <submittedName>
        <fullName evidence="9">MFS transporter</fullName>
    </submittedName>
</protein>
<evidence type="ECO:0000256" key="1">
    <source>
        <dbReference type="ARBA" id="ARBA00004651"/>
    </source>
</evidence>
<keyword evidence="3" id="KW-1003">Cell membrane</keyword>
<dbReference type="InterPro" id="IPR036259">
    <property type="entry name" value="MFS_trans_sf"/>
</dbReference>
<feature type="transmembrane region" description="Helical" evidence="7">
    <location>
        <begin position="275"/>
        <end position="298"/>
    </location>
</feature>
<feature type="transmembrane region" description="Helical" evidence="7">
    <location>
        <begin position="363"/>
        <end position="387"/>
    </location>
</feature>
<organism evidence="9 10">
    <name type="scientific">Dactylosporangium darangshiense</name>
    <dbReference type="NCBI Taxonomy" id="579108"/>
    <lineage>
        <taxon>Bacteria</taxon>
        <taxon>Bacillati</taxon>
        <taxon>Actinomycetota</taxon>
        <taxon>Actinomycetes</taxon>
        <taxon>Micromonosporales</taxon>
        <taxon>Micromonosporaceae</taxon>
        <taxon>Dactylosporangium</taxon>
    </lineage>
</organism>
<feature type="transmembrane region" description="Helical" evidence="7">
    <location>
        <begin position="55"/>
        <end position="73"/>
    </location>
</feature>
<dbReference type="Proteomes" id="UP001500620">
    <property type="component" value="Unassembled WGS sequence"/>
</dbReference>
<dbReference type="CDD" id="cd17321">
    <property type="entry name" value="MFS_MMR_MDR_like"/>
    <property type="match status" value="1"/>
</dbReference>
<feature type="transmembrane region" description="Helical" evidence="7">
    <location>
        <begin position="115"/>
        <end position="133"/>
    </location>
</feature>
<feature type="transmembrane region" description="Helical" evidence="7">
    <location>
        <begin position="145"/>
        <end position="166"/>
    </location>
</feature>
<proteinExistence type="predicted"/>
<dbReference type="PROSITE" id="PS00216">
    <property type="entry name" value="SUGAR_TRANSPORT_1"/>
    <property type="match status" value="1"/>
</dbReference>
<keyword evidence="5 7" id="KW-1133">Transmembrane helix</keyword>
<dbReference type="InterPro" id="IPR020846">
    <property type="entry name" value="MFS_dom"/>
</dbReference>
<dbReference type="PANTHER" id="PTHR42718">
    <property type="entry name" value="MAJOR FACILITATOR SUPERFAMILY MULTIDRUG TRANSPORTER MFSC"/>
    <property type="match status" value="1"/>
</dbReference>
<evidence type="ECO:0000256" key="2">
    <source>
        <dbReference type="ARBA" id="ARBA00022448"/>
    </source>
</evidence>
<accession>A0ABP8D809</accession>